<dbReference type="InterPro" id="IPR050721">
    <property type="entry name" value="Trk_Ktr_HKT_K-transport"/>
</dbReference>
<dbReference type="PANTHER" id="PTHR43833">
    <property type="entry name" value="POTASSIUM CHANNEL PROTEIN 2-RELATED-RELATED"/>
    <property type="match status" value="1"/>
</dbReference>
<dbReference type="Gene3D" id="3.40.50.720">
    <property type="entry name" value="NAD(P)-binding Rossmann-like Domain"/>
    <property type="match status" value="1"/>
</dbReference>
<sequence length="200" mass="21858">MKIRVIETNEARAEIVSERLQRAMVLNGSVLDDEILREAGIHQTDAFIAVTDDDKVNILSSMMAKQQGSPQAMSLISGLDISSLGDRLGLDAIIDPRTVTISSILKHVRRGRIRGVHPVLGGAGEIVEADVLETSPMIGNKLRDTELPEGVRLGAIVRKGKVIMPTGDTEIKANDRVVLFAMADKVQSLKDLFRVSLEYF</sequence>
<dbReference type="Gene3D" id="3.30.70.1450">
    <property type="entry name" value="Regulator of K+ conductance, C-terminal domain"/>
    <property type="match status" value="1"/>
</dbReference>
<dbReference type="Pfam" id="PF02254">
    <property type="entry name" value="TrkA_N"/>
    <property type="match status" value="1"/>
</dbReference>
<evidence type="ECO:0000259" key="4">
    <source>
        <dbReference type="PROSITE" id="PS51202"/>
    </source>
</evidence>
<keyword evidence="1" id="KW-0813">Transport</keyword>
<keyword evidence="2" id="KW-0406">Ion transport</keyword>
<gene>
    <name evidence="5" type="ORF">MNBD_ALPHA08-1092</name>
</gene>
<proteinExistence type="predicted"/>
<feature type="domain" description="RCK C-terminal" evidence="4">
    <location>
        <begin position="114"/>
        <end position="195"/>
    </location>
</feature>
<dbReference type="EMBL" id="UOEC01000182">
    <property type="protein sequence ID" value="VAW01046.1"/>
    <property type="molecule type" value="Genomic_DNA"/>
</dbReference>
<evidence type="ECO:0000256" key="2">
    <source>
        <dbReference type="ARBA" id="ARBA00023065"/>
    </source>
</evidence>
<dbReference type="GO" id="GO:0008324">
    <property type="term" value="F:monoatomic cation transmembrane transporter activity"/>
    <property type="evidence" value="ECO:0007669"/>
    <property type="project" value="InterPro"/>
</dbReference>
<name>A0A3B0T263_9ZZZZ</name>
<dbReference type="AlphaFoldDB" id="A0A3B0T263"/>
<feature type="domain" description="RCK N-terminal" evidence="3">
    <location>
        <begin position="1"/>
        <end position="98"/>
    </location>
</feature>
<dbReference type="InterPro" id="IPR003148">
    <property type="entry name" value="RCK_N"/>
</dbReference>
<protein>
    <submittedName>
        <fullName evidence="5">Trk system potassium uptake protein TrkA</fullName>
    </submittedName>
</protein>
<dbReference type="Pfam" id="PF02080">
    <property type="entry name" value="TrkA_C"/>
    <property type="match status" value="1"/>
</dbReference>
<dbReference type="PROSITE" id="PS51202">
    <property type="entry name" value="RCK_C"/>
    <property type="match status" value="1"/>
</dbReference>
<dbReference type="SUPFAM" id="SSF51735">
    <property type="entry name" value="NAD(P)-binding Rossmann-fold domains"/>
    <property type="match status" value="1"/>
</dbReference>
<dbReference type="SUPFAM" id="SSF116726">
    <property type="entry name" value="TrkA C-terminal domain-like"/>
    <property type="match status" value="1"/>
</dbReference>
<dbReference type="GO" id="GO:0006813">
    <property type="term" value="P:potassium ion transport"/>
    <property type="evidence" value="ECO:0007669"/>
    <property type="project" value="InterPro"/>
</dbReference>
<accession>A0A3B0T263</accession>
<dbReference type="PANTHER" id="PTHR43833:SF5">
    <property type="entry name" value="TRK SYSTEM POTASSIUM UPTAKE PROTEIN TRKA"/>
    <property type="match status" value="1"/>
</dbReference>
<dbReference type="InterPro" id="IPR036721">
    <property type="entry name" value="RCK_C_sf"/>
</dbReference>
<reference evidence="5" key="1">
    <citation type="submission" date="2018-06" db="EMBL/GenBank/DDBJ databases">
        <authorList>
            <person name="Zhirakovskaya E."/>
        </authorList>
    </citation>
    <scope>NUCLEOTIDE SEQUENCE</scope>
</reference>
<organism evidence="5">
    <name type="scientific">hydrothermal vent metagenome</name>
    <dbReference type="NCBI Taxonomy" id="652676"/>
    <lineage>
        <taxon>unclassified sequences</taxon>
        <taxon>metagenomes</taxon>
        <taxon>ecological metagenomes</taxon>
    </lineage>
</organism>
<evidence type="ECO:0000313" key="5">
    <source>
        <dbReference type="EMBL" id="VAW01046.1"/>
    </source>
</evidence>
<evidence type="ECO:0000259" key="3">
    <source>
        <dbReference type="PROSITE" id="PS51201"/>
    </source>
</evidence>
<dbReference type="PROSITE" id="PS51201">
    <property type="entry name" value="RCK_N"/>
    <property type="match status" value="1"/>
</dbReference>
<dbReference type="InterPro" id="IPR006037">
    <property type="entry name" value="RCK_C"/>
</dbReference>
<dbReference type="InterPro" id="IPR036291">
    <property type="entry name" value="NAD(P)-bd_dom_sf"/>
</dbReference>
<evidence type="ECO:0000256" key="1">
    <source>
        <dbReference type="ARBA" id="ARBA00022448"/>
    </source>
</evidence>